<organism evidence="2 3">
    <name type="scientific">Massariosphaeria phaeospora</name>
    <dbReference type="NCBI Taxonomy" id="100035"/>
    <lineage>
        <taxon>Eukaryota</taxon>
        <taxon>Fungi</taxon>
        <taxon>Dikarya</taxon>
        <taxon>Ascomycota</taxon>
        <taxon>Pezizomycotina</taxon>
        <taxon>Dothideomycetes</taxon>
        <taxon>Pleosporomycetidae</taxon>
        <taxon>Pleosporales</taxon>
        <taxon>Pleosporales incertae sedis</taxon>
        <taxon>Massariosphaeria</taxon>
    </lineage>
</organism>
<comment type="caution">
    <text evidence="2">The sequence shown here is derived from an EMBL/GenBank/DDBJ whole genome shotgun (WGS) entry which is preliminary data.</text>
</comment>
<keyword evidence="3" id="KW-1185">Reference proteome</keyword>
<dbReference type="AlphaFoldDB" id="A0A7C8I2B5"/>
<evidence type="ECO:0000313" key="3">
    <source>
        <dbReference type="Proteomes" id="UP000481861"/>
    </source>
</evidence>
<dbReference type="Proteomes" id="UP000481861">
    <property type="component" value="Unassembled WGS sequence"/>
</dbReference>
<evidence type="ECO:0000256" key="1">
    <source>
        <dbReference type="SAM" id="MobiDB-lite"/>
    </source>
</evidence>
<evidence type="ECO:0000313" key="2">
    <source>
        <dbReference type="EMBL" id="KAF2869008.1"/>
    </source>
</evidence>
<proteinExistence type="predicted"/>
<reference evidence="2 3" key="1">
    <citation type="submission" date="2020-01" db="EMBL/GenBank/DDBJ databases">
        <authorList>
            <consortium name="DOE Joint Genome Institute"/>
            <person name="Haridas S."/>
            <person name="Albert R."/>
            <person name="Binder M."/>
            <person name="Bloem J."/>
            <person name="Labutti K."/>
            <person name="Salamov A."/>
            <person name="Andreopoulos B."/>
            <person name="Baker S.E."/>
            <person name="Barry K."/>
            <person name="Bills G."/>
            <person name="Bluhm B.H."/>
            <person name="Cannon C."/>
            <person name="Castanera R."/>
            <person name="Culley D.E."/>
            <person name="Daum C."/>
            <person name="Ezra D."/>
            <person name="Gonzalez J.B."/>
            <person name="Henrissat B."/>
            <person name="Kuo A."/>
            <person name="Liang C."/>
            <person name="Lipzen A."/>
            <person name="Lutzoni F."/>
            <person name="Magnuson J."/>
            <person name="Mondo S."/>
            <person name="Nolan M."/>
            <person name="Ohm R."/>
            <person name="Pangilinan J."/>
            <person name="Park H.-J.H."/>
            <person name="Ramirez L."/>
            <person name="Alfaro M."/>
            <person name="Sun H."/>
            <person name="Tritt A."/>
            <person name="Yoshinaga Y."/>
            <person name="Zwiers L.-H.L."/>
            <person name="Turgeon B.G."/>
            <person name="Goodwin S.B."/>
            <person name="Spatafora J.W."/>
            <person name="Crous P.W."/>
            <person name="Grigoriev I.V."/>
        </authorList>
    </citation>
    <scope>NUCLEOTIDE SEQUENCE [LARGE SCALE GENOMIC DNA]</scope>
    <source>
        <strain evidence="2 3">CBS 611.86</strain>
    </source>
</reference>
<name>A0A7C8I2B5_9PLEO</name>
<gene>
    <name evidence="2" type="ORF">BDV95DRAFT_109528</name>
</gene>
<protein>
    <submittedName>
        <fullName evidence="2">Uncharacterized protein</fullName>
    </submittedName>
</protein>
<accession>A0A7C8I2B5</accession>
<feature type="region of interest" description="Disordered" evidence="1">
    <location>
        <begin position="39"/>
        <end position="58"/>
    </location>
</feature>
<sequence>MVLSRHARHVTPGYGKSIGRASEEHRVIRRHLWASRTCERKANNGRQAADSMVPTQQQQNREYLASSYPIEPRISLSINRPHISFLQRRQNRRTLKTVSSKRTWILCQSRSWEAGRSGAISVEHHAQHSCFFLCAFQDRTDVTAQRRNSVLASKGECRLLLVVLPGLVRGVVSAWNI</sequence>
<dbReference type="EMBL" id="JAADJZ010000017">
    <property type="protein sequence ID" value="KAF2869008.1"/>
    <property type="molecule type" value="Genomic_DNA"/>
</dbReference>